<dbReference type="PANTHER" id="PTHR42878">
    <property type="entry name" value="TWO-COMPONENT HISTIDINE KINASE"/>
    <property type="match status" value="1"/>
</dbReference>
<dbReference type="Pfam" id="PF02518">
    <property type="entry name" value="HATPase_c"/>
    <property type="match status" value="1"/>
</dbReference>
<dbReference type="Gene3D" id="3.30.450.40">
    <property type="match status" value="1"/>
</dbReference>
<organism evidence="7 8">
    <name type="scientific">Geomonas silvestris</name>
    <dbReference type="NCBI Taxonomy" id="2740184"/>
    <lineage>
        <taxon>Bacteria</taxon>
        <taxon>Pseudomonadati</taxon>
        <taxon>Thermodesulfobacteriota</taxon>
        <taxon>Desulfuromonadia</taxon>
        <taxon>Geobacterales</taxon>
        <taxon>Geobacteraceae</taxon>
        <taxon>Geomonas</taxon>
    </lineage>
</organism>
<dbReference type="SUPFAM" id="SSF47384">
    <property type="entry name" value="Homodimeric domain of signal transducing histidine kinase"/>
    <property type="match status" value="1"/>
</dbReference>
<dbReference type="InterPro" id="IPR003018">
    <property type="entry name" value="GAF"/>
</dbReference>
<accession>A0A6V8MJ60</accession>
<dbReference type="PRINTS" id="PR00344">
    <property type="entry name" value="BCTRLSENSOR"/>
</dbReference>
<dbReference type="InterPro" id="IPR036097">
    <property type="entry name" value="HisK_dim/P_sf"/>
</dbReference>
<dbReference type="EC" id="2.7.13.3" evidence="2"/>
<dbReference type="GO" id="GO:0007234">
    <property type="term" value="P:osmosensory signaling via phosphorelay pathway"/>
    <property type="evidence" value="ECO:0007669"/>
    <property type="project" value="TreeGrafter"/>
</dbReference>
<dbReference type="InterPro" id="IPR050351">
    <property type="entry name" value="BphY/WalK/GraS-like"/>
</dbReference>
<dbReference type="SMART" id="SM00065">
    <property type="entry name" value="GAF"/>
    <property type="match status" value="1"/>
</dbReference>
<keyword evidence="3" id="KW-0597">Phosphoprotein</keyword>
<keyword evidence="8" id="KW-1185">Reference proteome</keyword>
<comment type="caution">
    <text evidence="7">The sequence shown here is derived from an EMBL/GenBank/DDBJ whole genome shotgun (WGS) entry which is preliminary data.</text>
</comment>
<dbReference type="InterPro" id="IPR003661">
    <property type="entry name" value="HisK_dim/P_dom"/>
</dbReference>
<evidence type="ECO:0000256" key="5">
    <source>
        <dbReference type="ARBA" id="ARBA00022777"/>
    </source>
</evidence>
<dbReference type="PANTHER" id="PTHR42878:SF15">
    <property type="entry name" value="BACTERIOPHYTOCHROME"/>
    <property type="match status" value="1"/>
</dbReference>
<evidence type="ECO:0000313" key="8">
    <source>
        <dbReference type="Proteomes" id="UP000556026"/>
    </source>
</evidence>
<dbReference type="CDD" id="cd00082">
    <property type="entry name" value="HisKA"/>
    <property type="match status" value="1"/>
</dbReference>
<dbReference type="InterPro" id="IPR005467">
    <property type="entry name" value="His_kinase_dom"/>
</dbReference>
<name>A0A6V8MJ60_9BACT</name>
<dbReference type="InterPro" id="IPR004358">
    <property type="entry name" value="Sig_transdc_His_kin-like_C"/>
</dbReference>
<evidence type="ECO:0000256" key="1">
    <source>
        <dbReference type="ARBA" id="ARBA00000085"/>
    </source>
</evidence>
<dbReference type="InterPro" id="IPR029016">
    <property type="entry name" value="GAF-like_dom_sf"/>
</dbReference>
<dbReference type="Proteomes" id="UP000556026">
    <property type="component" value="Unassembled WGS sequence"/>
</dbReference>
<dbReference type="GO" id="GO:0030295">
    <property type="term" value="F:protein kinase activator activity"/>
    <property type="evidence" value="ECO:0007669"/>
    <property type="project" value="TreeGrafter"/>
</dbReference>
<dbReference type="SUPFAM" id="SSF55781">
    <property type="entry name" value="GAF domain-like"/>
    <property type="match status" value="1"/>
</dbReference>
<evidence type="ECO:0000256" key="3">
    <source>
        <dbReference type="ARBA" id="ARBA00022553"/>
    </source>
</evidence>
<dbReference type="InterPro" id="IPR003594">
    <property type="entry name" value="HATPase_dom"/>
</dbReference>
<comment type="catalytic activity">
    <reaction evidence="1">
        <text>ATP + protein L-histidine = ADP + protein N-phospho-L-histidine.</text>
        <dbReference type="EC" id="2.7.13.3"/>
    </reaction>
</comment>
<dbReference type="GO" id="GO:0000155">
    <property type="term" value="F:phosphorelay sensor kinase activity"/>
    <property type="evidence" value="ECO:0007669"/>
    <property type="project" value="InterPro"/>
</dbReference>
<reference evidence="8" key="1">
    <citation type="submission" date="2020-06" db="EMBL/GenBank/DDBJ databases">
        <title>Draft genomic sequence of Geomonas sp. Red330.</title>
        <authorList>
            <person name="Itoh H."/>
            <person name="Zhenxing X."/>
            <person name="Ushijima N."/>
            <person name="Masuda Y."/>
            <person name="Shiratori Y."/>
            <person name="Senoo K."/>
        </authorList>
    </citation>
    <scope>NUCLEOTIDE SEQUENCE [LARGE SCALE GENOMIC DNA]</scope>
    <source>
        <strain evidence="8">Red330</strain>
    </source>
</reference>
<keyword evidence="4" id="KW-0808">Transferase</keyword>
<dbReference type="SMART" id="SM00388">
    <property type="entry name" value="HisKA"/>
    <property type="match status" value="1"/>
</dbReference>
<protein>
    <recommendedName>
        <fullName evidence="2">histidine kinase</fullName>
        <ecNumber evidence="2">2.7.13.3</ecNumber>
    </recommendedName>
</protein>
<sequence>MLEANQSDSCAAVAELYRLFFSQMQEPALILRLTPGEKEPRVVPLDMNDAAKHLTGRVTAALDETARGSLLPQSLEVPILEHAGAVLETGRPAAFLLQSASLWHQVRIQALGDGVIGVLLSDATAQKRTEETLATLRTLSAALHATADLELIMDKVAWETLKLLSAENSLIALCSPDGFSSYRFLRLGTVAPADAAWQPGQELPGRVVFSPVPYLSSDALHDPHIDPGLAARHRVRNVISTPLWAGDGSMIGYLELQNRLDGGVFSEFDLEQLSSVAQMAAQAVKNAQDFQKIAQNASQLEERVAERTAQLQEVNEELDAFAFSVSHGLRAPLRAIVSFAGILQDQGEGGGDPERDAFLARIIAVGQDMDQLIQDLLAYSRLSSDEIALQTVQLAAVLQEAVLQLRHAGQTGDIVLEGAQSWPSVRGNFTVLVQVVWNLLSNALKYVASGCYPKVRVWTEPAQDVVRLWVQDNGIGIAPENQERIFQVFERLHGVESYPGTGIGLAIARKAVQRLGGRIGVISCPGEGSRFWIDLPATPDR</sequence>
<dbReference type="Gene3D" id="3.30.565.10">
    <property type="entry name" value="Histidine kinase-like ATPase, C-terminal domain"/>
    <property type="match status" value="1"/>
</dbReference>
<evidence type="ECO:0000256" key="4">
    <source>
        <dbReference type="ARBA" id="ARBA00022679"/>
    </source>
</evidence>
<feature type="domain" description="Histidine kinase" evidence="6">
    <location>
        <begin position="324"/>
        <end position="539"/>
    </location>
</feature>
<dbReference type="RefSeq" id="WP_246399434.1">
    <property type="nucleotide sequence ID" value="NZ_BLXX01000006.1"/>
</dbReference>
<evidence type="ECO:0000259" key="6">
    <source>
        <dbReference type="PROSITE" id="PS50109"/>
    </source>
</evidence>
<dbReference type="InterPro" id="IPR036890">
    <property type="entry name" value="HATPase_C_sf"/>
</dbReference>
<dbReference type="GO" id="GO:0000156">
    <property type="term" value="F:phosphorelay response regulator activity"/>
    <property type="evidence" value="ECO:0007669"/>
    <property type="project" value="TreeGrafter"/>
</dbReference>
<dbReference type="SMART" id="SM00387">
    <property type="entry name" value="HATPase_c"/>
    <property type="match status" value="1"/>
</dbReference>
<dbReference type="Pfam" id="PF01590">
    <property type="entry name" value="GAF"/>
    <property type="match status" value="1"/>
</dbReference>
<dbReference type="PROSITE" id="PS50109">
    <property type="entry name" value="HIS_KIN"/>
    <property type="match status" value="1"/>
</dbReference>
<dbReference type="SUPFAM" id="SSF55874">
    <property type="entry name" value="ATPase domain of HSP90 chaperone/DNA topoisomerase II/histidine kinase"/>
    <property type="match status" value="1"/>
</dbReference>
<proteinExistence type="predicted"/>
<dbReference type="EMBL" id="BLXX01000006">
    <property type="protein sequence ID" value="GFO59984.1"/>
    <property type="molecule type" value="Genomic_DNA"/>
</dbReference>
<dbReference type="Gene3D" id="1.10.287.130">
    <property type="match status" value="1"/>
</dbReference>
<evidence type="ECO:0000256" key="2">
    <source>
        <dbReference type="ARBA" id="ARBA00012438"/>
    </source>
</evidence>
<evidence type="ECO:0000313" key="7">
    <source>
        <dbReference type="EMBL" id="GFO59984.1"/>
    </source>
</evidence>
<gene>
    <name evidence="7" type="ORF">GMST_23090</name>
</gene>
<keyword evidence="5" id="KW-0418">Kinase</keyword>
<dbReference type="Pfam" id="PF00512">
    <property type="entry name" value="HisKA"/>
    <property type="match status" value="1"/>
</dbReference>
<dbReference type="AlphaFoldDB" id="A0A6V8MJ60"/>